<dbReference type="Gramene" id="PAN25448">
    <property type="protein sequence ID" value="PAN25448"/>
    <property type="gene ID" value="PAHAL_4G302000"/>
</dbReference>
<proteinExistence type="predicted"/>
<gene>
    <name evidence="1" type="ORF">PAHAL_4G302000</name>
</gene>
<dbReference type="Proteomes" id="UP000243499">
    <property type="component" value="Chromosome 4"/>
</dbReference>
<dbReference type="Gene3D" id="3.60.21.10">
    <property type="match status" value="1"/>
</dbReference>
<name>A0A2S3HL92_9POAL</name>
<accession>A0A2S3HL92</accession>
<protein>
    <submittedName>
        <fullName evidence="1">Uncharacterized protein</fullName>
    </submittedName>
</protein>
<evidence type="ECO:0000313" key="1">
    <source>
        <dbReference type="EMBL" id="PAN25448.1"/>
    </source>
</evidence>
<dbReference type="AlphaFoldDB" id="A0A2S3HL92"/>
<organism evidence="1">
    <name type="scientific">Panicum hallii</name>
    <dbReference type="NCBI Taxonomy" id="206008"/>
    <lineage>
        <taxon>Eukaryota</taxon>
        <taxon>Viridiplantae</taxon>
        <taxon>Streptophyta</taxon>
        <taxon>Embryophyta</taxon>
        <taxon>Tracheophyta</taxon>
        <taxon>Spermatophyta</taxon>
        <taxon>Magnoliopsida</taxon>
        <taxon>Liliopsida</taxon>
        <taxon>Poales</taxon>
        <taxon>Poaceae</taxon>
        <taxon>PACMAD clade</taxon>
        <taxon>Panicoideae</taxon>
        <taxon>Panicodae</taxon>
        <taxon>Paniceae</taxon>
        <taxon>Panicinae</taxon>
        <taxon>Panicum</taxon>
        <taxon>Panicum sect. Panicum</taxon>
    </lineage>
</organism>
<dbReference type="SUPFAM" id="SSF56300">
    <property type="entry name" value="Metallo-dependent phosphatases"/>
    <property type="match status" value="1"/>
</dbReference>
<sequence length="300" mass="32782">MEEEAPAAAERGRQLPWRGTVAVQAALCLALYAAFSLGEPQLFPRCGGGNGVDALGRGARGGGVAFLSVAGGSRAPAEQARLLRQMEAIAKVYEVKFVLDVSQSGENDPLRQNGSMYPLALNIPWYSTMSSHGRILGNFVKKVNMSYDQVLDIIGLDTGALQEPLHDGKISTLYREQTKWLERSLALTSGNWKIVVGYNPLVVCNEAEAPEIMKFYTPFQRIFTKFEVNAYVSTGGLCGYFHRDNSMLYIGHPSHGGDQTGVDGFFLHRVTPLEMESMLINVQGEVVQRSVVHQHGTGAM</sequence>
<dbReference type="EMBL" id="CM008049">
    <property type="protein sequence ID" value="PAN25448.1"/>
    <property type="molecule type" value="Genomic_DNA"/>
</dbReference>
<dbReference type="InterPro" id="IPR029052">
    <property type="entry name" value="Metallo-depent_PP-like"/>
</dbReference>
<reference evidence="1" key="1">
    <citation type="submission" date="2018-04" db="EMBL/GenBank/DDBJ databases">
        <title>WGS assembly of Panicum hallii.</title>
        <authorList>
            <person name="Lovell J."/>
            <person name="Jenkins J."/>
            <person name="Lowry D."/>
            <person name="Mamidi S."/>
            <person name="Sreedasyam A."/>
            <person name="Weng X."/>
            <person name="Barry K."/>
            <person name="Bonette J."/>
            <person name="Campitelli B."/>
            <person name="Daum C."/>
            <person name="Gordon S."/>
            <person name="Gould B."/>
            <person name="Lipzen A."/>
            <person name="Macqueen A."/>
            <person name="Palacio-Mejia J."/>
            <person name="Plott C."/>
            <person name="Shakirov E."/>
            <person name="Shu S."/>
            <person name="Yoshinaga Y."/>
            <person name="Zane M."/>
            <person name="Rokhsar D."/>
            <person name="Grimwood J."/>
            <person name="Schmutz J."/>
            <person name="Juenger T."/>
        </authorList>
    </citation>
    <scope>NUCLEOTIDE SEQUENCE [LARGE SCALE GENOMIC DNA]</scope>
    <source>
        <strain evidence="1">FIL2</strain>
    </source>
</reference>